<organism evidence="3 4">
    <name type="scientific">Geodia barretti</name>
    <name type="common">Barrett's horny sponge</name>
    <dbReference type="NCBI Taxonomy" id="519541"/>
    <lineage>
        <taxon>Eukaryota</taxon>
        <taxon>Metazoa</taxon>
        <taxon>Porifera</taxon>
        <taxon>Demospongiae</taxon>
        <taxon>Heteroscleromorpha</taxon>
        <taxon>Tetractinellida</taxon>
        <taxon>Astrophorina</taxon>
        <taxon>Geodiidae</taxon>
        <taxon>Geodia</taxon>
    </lineage>
</organism>
<dbReference type="GO" id="GO:0016787">
    <property type="term" value="F:hydrolase activity"/>
    <property type="evidence" value="ECO:0007669"/>
    <property type="project" value="UniProtKB-KW"/>
</dbReference>
<dbReference type="PANTHER" id="PTHR47572:SF4">
    <property type="entry name" value="LACTONASE DRP35"/>
    <property type="match status" value="1"/>
</dbReference>
<dbReference type="AlphaFoldDB" id="A0AA35QS28"/>
<keyword evidence="4" id="KW-1185">Reference proteome</keyword>
<gene>
    <name evidence="3" type="ORF">GBAR_LOCUS206</name>
</gene>
<dbReference type="Proteomes" id="UP001174909">
    <property type="component" value="Unassembled WGS sequence"/>
</dbReference>
<accession>A0AA35QS28</accession>
<protein>
    <submittedName>
        <fullName evidence="3">Gluconolactonase</fullName>
    </submittedName>
</protein>
<evidence type="ECO:0000259" key="2">
    <source>
        <dbReference type="Pfam" id="PF08450"/>
    </source>
</evidence>
<dbReference type="PANTHER" id="PTHR47572">
    <property type="entry name" value="LIPOPROTEIN-RELATED"/>
    <property type="match status" value="1"/>
</dbReference>
<dbReference type="EMBL" id="CASHTH010000031">
    <property type="protein sequence ID" value="CAI7989410.1"/>
    <property type="molecule type" value="Genomic_DNA"/>
</dbReference>
<dbReference type="InterPro" id="IPR011042">
    <property type="entry name" value="6-blade_b-propeller_TolB-like"/>
</dbReference>
<dbReference type="Gene3D" id="2.120.10.30">
    <property type="entry name" value="TolB, C-terminal domain"/>
    <property type="match status" value="1"/>
</dbReference>
<feature type="domain" description="SMP-30/Gluconolactonase/LRE-like region" evidence="2">
    <location>
        <begin position="15"/>
        <end position="283"/>
    </location>
</feature>
<name>A0AA35QS28_GEOBA</name>
<evidence type="ECO:0000256" key="1">
    <source>
        <dbReference type="ARBA" id="ARBA00022801"/>
    </source>
</evidence>
<evidence type="ECO:0000313" key="3">
    <source>
        <dbReference type="EMBL" id="CAI7989410.1"/>
    </source>
</evidence>
<dbReference type="InterPro" id="IPR013658">
    <property type="entry name" value="SGL"/>
</dbReference>
<keyword evidence="1" id="KW-0378">Hydrolase</keyword>
<dbReference type="SUPFAM" id="SSF63829">
    <property type="entry name" value="Calcium-dependent phosphotriesterase"/>
    <property type="match status" value="1"/>
</dbReference>
<evidence type="ECO:0000313" key="4">
    <source>
        <dbReference type="Proteomes" id="UP001174909"/>
    </source>
</evidence>
<dbReference type="InterPro" id="IPR051262">
    <property type="entry name" value="SMP-30/CGR1_Lactonase"/>
</dbReference>
<dbReference type="Pfam" id="PF08450">
    <property type="entry name" value="SGL"/>
    <property type="match status" value="1"/>
</dbReference>
<reference evidence="3" key="1">
    <citation type="submission" date="2023-03" db="EMBL/GenBank/DDBJ databases">
        <authorList>
            <person name="Steffen K."/>
            <person name="Cardenas P."/>
        </authorList>
    </citation>
    <scope>NUCLEOTIDE SEQUENCE</scope>
</reference>
<comment type="caution">
    <text evidence="3">The sequence shown here is derived from an EMBL/GenBank/DDBJ whole genome shotgun (WGS) entry which is preliminary data.</text>
</comment>
<proteinExistence type="predicted"/>
<sequence length="305" mass="33696">MALQWEHVAGPFSRLTEGPAWDGARMLFTYIPASRIMAYNPESGECSIYRENTNHTNGLAFDAEGRLYGCCSGGRSIVRFESDGSTTTIVDRLDGQRLNTPNDLAIDRQGRIWFSNPWNAGNTDPSEQQEIANRDILRADPQPDGSYTCQRMTFDTTGTNGLLVSPDERSLYIIQTDADPGGVRELRSYPINDDGTLGQYIVLHQFGDDHRGPQRGIDGMCLDSEGNIVGSAGNYASGPGPMIYVWTPQGRVLETYPMPVGVDMPTNCAYGDADQSSLYVTTLGGRLLRLRNTGRRGWIMWPPVR</sequence>